<dbReference type="Proteomes" id="UP000232453">
    <property type="component" value="Unassembled WGS sequence"/>
</dbReference>
<keyword evidence="4" id="KW-0812">Transmembrane</keyword>
<organism evidence="6 7">
    <name type="scientific">Pseudonocardia alni</name>
    <name type="common">Amycolata alni</name>
    <dbReference type="NCBI Taxonomy" id="33907"/>
    <lineage>
        <taxon>Bacteria</taxon>
        <taxon>Bacillati</taxon>
        <taxon>Actinomycetota</taxon>
        <taxon>Actinomycetes</taxon>
        <taxon>Pseudonocardiales</taxon>
        <taxon>Pseudonocardiaceae</taxon>
        <taxon>Pseudonocardia</taxon>
    </lineage>
</organism>
<keyword evidence="2" id="KW-0697">Rotamase</keyword>
<feature type="domain" description="PPIase cyclophilin-type" evidence="5">
    <location>
        <begin position="133"/>
        <end position="282"/>
    </location>
</feature>
<reference evidence="6 7" key="1">
    <citation type="submission" date="2017-11" db="EMBL/GenBank/DDBJ databases">
        <title>Sequencing the genomes of 1000 actinobacteria strains.</title>
        <authorList>
            <person name="Klenk H.-P."/>
        </authorList>
    </citation>
    <scope>NUCLEOTIDE SEQUENCE [LARGE SCALE GENOMIC DNA]</scope>
    <source>
        <strain evidence="6 7">DSM 44104</strain>
    </source>
</reference>
<dbReference type="PROSITE" id="PS50072">
    <property type="entry name" value="CSA_PPIASE_2"/>
    <property type="match status" value="1"/>
</dbReference>
<keyword evidence="4" id="KW-0472">Membrane</keyword>
<dbReference type="PANTHER" id="PTHR45625:SF3">
    <property type="entry name" value="PEPTIDYL-PROLYL CIS-TRANS ISOMERASE B-RELATED"/>
    <property type="match status" value="1"/>
</dbReference>
<dbReference type="CDD" id="cd00317">
    <property type="entry name" value="cyclophilin"/>
    <property type="match status" value="1"/>
</dbReference>
<evidence type="ECO:0000256" key="1">
    <source>
        <dbReference type="ARBA" id="ARBA00002388"/>
    </source>
</evidence>
<dbReference type="AlphaFoldDB" id="A0AA44ZMN1"/>
<dbReference type="EC" id="5.2.1.8" evidence="2"/>
<feature type="region of interest" description="Disordered" evidence="3">
    <location>
        <begin position="260"/>
        <end position="283"/>
    </location>
</feature>
<keyword evidence="2 6" id="KW-0413">Isomerase</keyword>
<feature type="compositionally biased region" description="Basic residues" evidence="3">
    <location>
        <begin position="22"/>
        <end position="31"/>
    </location>
</feature>
<dbReference type="PRINTS" id="PR00153">
    <property type="entry name" value="CSAPPISMRASE"/>
</dbReference>
<dbReference type="RefSeq" id="WP_100877593.1">
    <property type="nucleotide sequence ID" value="NZ_PHUJ01000003.1"/>
</dbReference>
<feature type="region of interest" description="Disordered" evidence="3">
    <location>
        <begin position="58"/>
        <end position="126"/>
    </location>
</feature>
<dbReference type="EMBL" id="PHUJ01000003">
    <property type="protein sequence ID" value="PKB29002.1"/>
    <property type="molecule type" value="Genomic_DNA"/>
</dbReference>
<evidence type="ECO:0000256" key="3">
    <source>
        <dbReference type="SAM" id="MobiDB-lite"/>
    </source>
</evidence>
<name>A0AA44ZMN1_PSEA5</name>
<evidence type="ECO:0000259" key="5">
    <source>
        <dbReference type="PROSITE" id="PS50072"/>
    </source>
</evidence>
<comment type="function">
    <text evidence="1 2">PPIases accelerate the folding of proteins. It catalyzes the cis-trans isomerization of proline imidic peptide bonds in oligopeptides.</text>
</comment>
<gene>
    <name evidence="6" type="ORF">ATL51_0629</name>
</gene>
<evidence type="ECO:0000256" key="2">
    <source>
        <dbReference type="RuleBase" id="RU363019"/>
    </source>
</evidence>
<dbReference type="Gene3D" id="2.40.100.10">
    <property type="entry name" value="Cyclophilin-like"/>
    <property type="match status" value="1"/>
</dbReference>
<evidence type="ECO:0000313" key="6">
    <source>
        <dbReference type="EMBL" id="PKB29002.1"/>
    </source>
</evidence>
<dbReference type="InterPro" id="IPR029000">
    <property type="entry name" value="Cyclophilin-like_dom_sf"/>
</dbReference>
<evidence type="ECO:0000313" key="7">
    <source>
        <dbReference type="Proteomes" id="UP000232453"/>
    </source>
</evidence>
<feature type="compositionally biased region" description="Basic and acidic residues" evidence="3">
    <location>
        <begin position="1"/>
        <end position="16"/>
    </location>
</feature>
<dbReference type="InterPro" id="IPR002130">
    <property type="entry name" value="Cyclophilin-type_PPIase_dom"/>
</dbReference>
<feature type="compositionally biased region" description="Low complexity" evidence="3">
    <location>
        <begin position="58"/>
        <end position="84"/>
    </location>
</feature>
<dbReference type="SUPFAM" id="SSF50891">
    <property type="entry name" value="Cyclophilin-like"/>
    <property type="match status" value="1"/>
</dbReference>
<sequence length="283" mass="28822">MATNEQRREAAKRKLEAQQAHRTQRQQQRKRNTTIAAVVTVLVVVLAAVGVYALTSAWGGPDDPGQSAAAPAPAGDGPDTAGRPTVPLPTRPTALPASVDCTYPTSPEPASKPVNPPAAGSTPAQGTVTADLQTSAGPIDLTLDRGLAPCTVTSFESLARQGYFDGTSCHRLTTSPGLQVLQCGDPSGSGRGGPGYSFADEVFPGLTYGRGLLAMANAGPDTNGSQFFMIYGDAQLPPSYTVFGSIGSEGLATLDKVAKGGESAGSGDGAPSIPVEIQRTALG</sequence>
<dbReference type="PANTHER" id="PTHR45625">
    <property type="entry name" value="PEPTIDYL-PROLYL CIS-TRANS ISOMERASE-RELATED"/>
    <property type="match status" value="1"/>
</dbReference>
<dbReference type="InterPro" id="IPR044666">
    <property type="entry name" value="Cyclophilin_A-like"/>
</dbReference>
<protein>
    <recommendedName>
        <fullName evidence="2">Peptidyl-prolyl cis-trans isomerase</fullName>
        <shortName evidence="2">PPIase</shortName>
        <ecNumber evidence="2">5.2.1.8</ecNumber>
    </recommendedName>
</protein>
<comment type="catalytic activity">
    <reaction evidence="2">
        <text>[protein]-peptidylproline (omega=180) = [protein]-peptidylproline (omega=0)</text>
        <dbReference type="Rhea" id="RHEA:16237"/>
        <dbReference type="Rhea" id="RHEA-COMP:10747"/>
        <dbReference type="Rhea" id="RHEA-COMP:10748"/>
        <dbReference type="ChEBI" id="CHEBI:83833"/>
        <dbReference type="ChEBI" id="CHEBI:83834"/>
        <dbReference type="EC" id="5.2.1.8"/>
    </reaction>
</comment>
<proteinExistence type="inferred from homology"/>
<feature type="transmembrane region" description="Helical" evidence="4">
    <location>
        <begin position="34"/>
        <end position="54"/>
    </location>
</feature>
<accession>A0AA44ZMN1</accession>
<keyword evidence="4" id="KW-1133">Transmembrane helix</keyword>
<comment type="caution">
    <text evidence="6">The sequence shown here is derived from an EMBL/GenBank/DDBJ whole genome shotgun (WGS) entry which is preliminary data.</text>
</comment>
<dbReference type="Pfam" id="PF00160">
    <property type="entry name" value="Pro_isomerase"/>
    <property type="match status" value="1"/>
</dbReference>
<comment type="similarity">
    <text evidence="2">Belongs to the cyclophilin-type PPIase family.</text>
</comment>
<feature type="region of interest" description="Disordered" evidence="3">
    <location>
        <begin position="1"/>
        <end position="31"/>
    </location>
</feature>
<dbReference type="GO" id="GO:0003755">
    <property type="term" value="F:peptidyl-prolyl cis-trans isomerase activity"/>
    <property type="evidence" value="ECO:0007669"/>
    <property type="project" value="UniProtKB-UniRule"/>
</dbReference>
<evidence type="ECO:0000256" key="4">
    <source>
        <dbReference type="SAM" id="Phobius"/>
    </source>
</evidence>